<feature type="transmembrane region" description="Helical" evidence="2">
    <location>
        <begin position="328"/>
        <end position="347"/>
    </location>
</feature>
<feature type="transmembrane region" description="Helical" evidence="2">
    <location>
        <begin position="807"/>
        <end position="825"/>
    </location>
</feature>
<feature type="transmembrane region" description="Helical" evidence="2">
    <location>
        <begin position="205"/>
        <end position="223"/>
    </location>
</feature>
<name>A0ABV0B3E0_9SPHN</name>
<sequence>MISLLLLAVIVLGIVAYNQHRNLARLRQDLDHYDQRLGLVERRRDSGLRPAGPAIVDTPPAEPAHPQRASRPVPPVPALAAAPQPRVDRPAPPAPAPAPQPRPAISFESLIGGRLPIWIGGVALVLAGFFLVRYSIEAGLLGPTTRTILAAIFAATLIVGSEVTRRIAATRDDPRVAQALAGAGVASFYATLYMAAALYHLVGPVTGFGLMLAITALALALSLRHGPPTAIMALGGGFIAPLVAGWNAAGIGPLLVYLGLFTAAIFGLAVNRRWGWLALAATGAGFAWVNFLLAMLGGGDLATVGGFVVVLAAGASAALPATGIRTPWLRLLPLVAGLIQLIAIAPVLQFDALAWSFYLVLAAASLFLAWRDRVFLPGALAAIGLLLLLEALALVQPELGVTPVAAVIATALFAGAGHVLARRHAGWAAIALAGTAGPVLIAHGCARVLLAPIGWSALELVAAAAAASLAWRYRGERLERILVAATLVAGLLAAIGLGVLVPTVWLALPLTAILVAAALWARRIEAPTLFELPTLPLAAALIAATPILVALASAISASLFGLPGGFTLLPGPGEALRALALPLLAASALLLTDRRQFGKARAGVAGAIIALAILVAWVLAKQVLHLDTPQALTMQGFVERTIFTQACLAAGWALLVRARQPRLGWILIVLGLFRVVWFDLLALNPVVVGQWSGPFVPLHLAATGLWLRSLPGARERRLDLAGLGFLLLAVAAAVRWLTHGWFLTGPVSTLENGAYSAALLVVALLWLWRGIAGEAKPLRIAGLALLTLVTLKVFLIDAAALDGILRILSFLGLGLALIVIGWAYGRFVGKGAAPAPAIAGLPEREN</sequence>
<feature type="transmembrane region" description="Helical" evidence="2">
    <location>
        <begin position="534"/>
        <end position="555"/>
    </location>
</feature>
<comment type="caution">
    <text evidence="3">The sequence shown here is derived from an EMBL/GenBank/DDBJ whole genome shotgun (WGS) entry which is preliminary data.</text>
</comment>
<feature type="transmembrane region" description="Helical" evidence="2">
    <location>
        <begin position="663"/>
        <end position="683"/>
    </location>
</feature>
<keyword evidence="2" id="KW-1133">Transmembrane helix</keyword>
<keyword evidence="4" id="KW-1185">Reference proteome</keyword>
<feature type="transmembrane region" description="Helical" evidence="2">
    <location>
        <begin position="575"/>
        <end position="591"/>
    </location>
</feature>
<evidence type="ECO:0000256" key="1">
    <source>
        <dbReference type="SAM" id="MobiDB-lite"/>
    </source>
</evidence>
<dbReference type="RefSeq" id="WP_346244725.1">
    <property type="nucleotide sequence ID" value="NZ_JBDIZK010000001.1"/>
</dbReference>
<feature type="region of interest" description="Disordered" evidence="1">
    <location>
        <begin position="48"/>
        <end position="101"/>
    </location>
</feature>
<accession>A0ABV0B3E0</accession>
<gene>
    <name evidence="3" type="ORF">TPR58_00955</name>
</gene>
<dbReference type="InterPro" id="IPR014600">
    <property type="entry name" value="UCP035905_mem"/>
</dbReference>
<feature type="transmembrane region" description="Helical" evidence="2">
    <location>
        <begin position="603"/>
        <end position="620"/>
    </location>
</feature>
<feature type="transmembrane region" description="Helical" evidence="2">
    <location>
        <begin position="689"/>
        <end position="708"/>
    </location>
</feature>
<evidence type="ECO:0000313" key="3">
    <source>
        <dbReference type="EMBL" id="MEN3745717.1"/>
    </source>
</evidence>
<feature type="transmembrane region" description="Helical" evidence="2">
    <location>
        <begin position="353"/>
        <end position="370"/>
    </location>
</feature>
<dbReference type="Pfam" id="PF10101">
    <property type="entry name" value="DUF2339"/>
    <property type="match status" value="1"/>
</dbReference>
<keyword evidence="2" id="KW-0812">Transmembrane</keyword>
<feature type="compositionally biased region" description="Pro residues" evidence="1">
    <location>
        <begin position="90"/>
        <end position="101"/>
    </location>
</feature>
<feature type="transmembrane region" description="Helical" evidence="2">
    <location>
        <begin position="401"/>
        <end position="420"/>
    </location>
</feature>
<feature type="transmembrane region" description="Helical" evidence="2">
    <location>
        <begin position="277"/>
        <end position="296"/>
    </location>
</feature>
<protein>
    <submittedName>
        <fullName evidence="3">DUF2339 domain-containing protein</fullName>
    </submittedName>
</protein>
<feature type="transmembrane region" description="Helical" evidence="2">
    <location>
        <begin position="427"/>
        <end position="443"/>
    </location>
</feature>
<feature type="transmembrane region" description="Helical" evidence="2">
    <location>
        <begin position="720"/>
        <end position="738"/>
    </location>
</feature>
<evidence type="ECO:0000313" key="4">
    <source>
        <dbReference type="Proteomes" id="UP001427805"/>
    </source>
</evidence>
<dbReference type="EMBL" id="JBDIZK010000001">
    <property type="protein sequence ID" value="MEN3745717.1"/>
    <property type="molecule type" value="Genomic_DNA"/>
</dbReference>
<feature type="transmembrane region" description="Helical" evidence="2">
    <location>
        <begin position="481"/>
        <end position="499"/>
    </location>
</feature>
<dbReference type="PIRSF" id="PIRSF035905">
    <property type="entry name" value="UCP035905_mp"/>
    <property type="match status" value="1"/>
</dbReference>
<proteinExistence type="predicted"/>
<feature type="transmembrane region" description="Helical" evidence="2">
    <location>
        <begin position="780"/>
        <end position="801"/>
    </location>
</feature>
<organism evidence="3 4">
    <name type="scientific">Sphingomonas rustica</name>
    <dbReference type="NCBI Taxonomy" id="3103142"/>
    <lineage>
        <taxon>Bacteria</taxon>
        <taxon>Pseudomonadati</taxon>
        <taxon>Pseudomonadota</taxon>
        <taxon>Alphaproteobacteria</taxon>
        <taxon>Sphingomonadales</taxon>
        <taxon>Sphingomonadaceae</taxon>
        <taxon>Sphingomonas</taxon>
    </lineage>
</organism>
<dbReference type="InterPro" id="IPR019286">
    <property type="entry name" value="DUF2339_TM"/>
</dbReference>
<feature type="transmembrane region" description="Helical" evidence="2">
    <location>
        <begin position="750"/>
        <end position="768"/>
    </location>
</feature>
<feature type="transmembrane region" description="Helical" evidence="2">
    <location>
        <begin position="115"/>
        <end position="136"/>
    </location>
</feature>
<feature type="transmembrane region" description="Helical" evidence="2">
    <location>
        <begin position="176"/>
        <end position="199"/>
    </location>
</feature>
<keyword evidence="2" id="KW-0472">Membrane</keyword>
<feature type="transmembrane region" description="Helical" evidence="2">
    <location>
        <begin position="302"/>
        <end position="321"/>
    </location>
</feature>
<feature type="transmembrane region" description="Helical" evidence="2">
    <location>
        <begin position="375"/>
        <end position="395"/>
    </location>
</feature>
<feature type="transmembrane region" description="Helical" evidence="2">
    <location>
        <begin position="640"/>
        <end position="656"/>
    </location>
</feature>
<feature type="transmembrane region" description="Helical" evidence="2">
    <location>
        <begin position="230"/>
        <end position="248"/>
    </location>
</feature>
<dbReference type="PANTHER" id="PTHR38434">
    <property type="entry name" value="BLL2549 PROTEIN"/>
    <property type="match status" value="1"/>
</dbReference>
<dbReference type="Proteomes" id="UP001427805">
    <property type="component" value="Unassembled WGS sequence"/>
</dbReference>
<reference evidence="3 4" key="1">
    <citation type="submission" date="2024-05" db="EMBL/GenBank/DDBJ databases">
        <title>Sphingomonas sp. HF-S3 16S ribosomal RNA gene Genome sequencing and assembly.</title>
        <authorList>
            <person name="Lee H."/>
        </authorList>
    </citation>
    <scope>NUCLEOTIDE SEQUENCE [LARGE SCALE GENOMIC DNA]</scope>
    <source>
        <strain evidence="3 4">HF-S3</strain>
    </source>
</reference>
<feature type="transmembrane region" description="Helical" evidence="2">
    <location>
        <begin position="505"/>
        <end position="522"/>
    </location>
</feature>
<feature type="transmembrane region" description="Helical" evidence="2">
    <location>
        <begin position="254"/>
        <end position="270"/>
    </location>
</feature>
<evidence type="ECO:0000256" key="2">
    <source>
        <dbReference type="SAM" id="Phobius"/>
    </source>
</evidence>
<dbReference type="PANTHER" id="PTHR38434:SF1">
    <property type="entry name" value="BLL2549 PROTEIN"/>
    <property type="match status" value="1"/>
</dbReference>
<feature type="transmembrane region" description="Helical" evidence="2">
    <location>
        <begin position="449"/>
        <end position="469"/>
    </location>
</feature>